<name>A8AMS1_CITK8</name>
<evidence type="ECO:0000313" key="2">
    <source>
        <dbReference type="Proteomes" id="UP000008148"/>
    </source>
</evidence>
<protein>
    <submittedName>
        <fullName evidence="1">Uncharacterized protein</fullName>
    </submittedName>
</protein>
<organism evidence="1 2">
    <name type="scientific">Citrobacter koseri (strain ATCC BAA-895 / CDC 4225-83 / SGSC4696)</name>
    <dbReference type="NCBI Taxonomy" id="290338"/>
    <lineage>
        <taxon>Bacteria</taxon>
        <taxon>Pseudomonadati</taxon>
        <taxon>Pseudomonadota</taxon>
        <taxon>Gammaproteobacteria</taxon>
        <taxon>Enterobacterales</taxon>
        <taxon>Enterobacteriaceae</taxon>
        <taxon>Citrobacter</taxon>
    </lineage>
</organism>
<sequence>MPASASDGNRNISRPDFTPCIVITPVLLWITGHPGPECFPVRRLNYWYCTLKVASAFAVPAVAAPVA</sequence>
<dbReference type="EMBL" id="CP000822">
    <property type="protein sequence ID" value="ABV14785.1"/>
    <property type="molecule type" value="Genomic_DNA"/>
</dbReference>
<dbReference type="HOGENOM" id="CLU_2804684_0_0_6"/>
<keyword evidence="2" id="KW-1185">Reference proteome</keyword>
<reference evidence="1 2" key="1">
    <citation type="submission" date="2007-08" db="EMBL/GenBank/DDBJ databases">
        <authorList>
            <consortium name="The Citrobacter koseri Genome Sequencing Project"/>
            <person name="McClelland M."/>
            <person name="Sanderson E.K."/>
            <person name="Porwollik S."/>
            <person name="Spieth J."/>
            <person name="Clifton W.S."/>
            <person name="Latreille P."/>
            <person name="Courtney L."/>
            <person name="Wang C."/>
            <person name="Pepin K."/>
            <person name="Bhonagiri V."/>
            <person name="Nash W."/>
            <person name="Johnson M."/>
            <person name="Thiruvilangam P."/>
            <person name="Wilson R."/>
        </authorList>
    </citation>
    <scope>NUCLEOTIDE SEQUENCE [LARGE SCALE GENOMIC DNA]</scope>
    <source>
        <strain evidence="2">ATCC BAA-895 / CDC 4225-83 / SGSC4696</strain>
    </source>
</reference>
<proteinExistence type="predicted"/>
<evidence type="ECO:0000313" key="1">
    <source>
        <dbReference type="EMBL" id="ABV14785.1"/>
    </source>
</evidence>
<dbReference type="KEGG" id="cko:CKO_03709"/>
<accession>A8AMS1</accession>
<dbReference type="AlphaFoldDB" id="A8AMS1"/>
<gene>
    <name evidence="1" type="ordered locus">CKO_03709</name>
</gene>
<dbReference type="Proteomes" id="UP000008148">
    <property type="component" value="Chromosome"/>
</dbReference>